<keyword evidence="2" id="KW-1185">Reference proteome</keyword>
<reference evidence="1 2" key="1">
    <citation type="journal article" date="2022" name="Nat. Plants">
        <title>Genomes of leafy and leafless Platanthera orchids illuminate the evolution of mycoheterotrophy.</title>
        <authorList>
            <person name="Li M.H."/>
            <person name="Liu K.W."/>
            <person name="Li Z."/>
            <person name="Lu H.C."/>
            <person name="Ye Q.L."/>
            <person name="Zhang D."/>
            <person name="Wang J.Y."/>
            <person name="Li Y.F."/>
            <person name="Zhong Z.M."/>
            <person name="Liu X."/>
            <person name="Yu X."/>
            <person name="Liu D.K."/>
            <person name="Tu X.D."/>
            <person name="Liu B."/>
            <person name="Hao Y."/>
            <person name="Liao X.Y."/>
            <person name="Jiang Y.T."/>
            <person name="Sun W.H."/>
            <person name="Chen J."/>
            <person name="Chen Y.Q."/>
            <person name="Ai Y."/>
            <person name="Zhai J.W."/>
            <person name="Wu S.S."/>
            <person name="Zhou Z."/>
            <person name="Hsiao Y.Y."/>
            <person name="Wu W.L."/>
            <person name="Chen Y.Y."/>
            <person name="Lin Y.F."/>
            <person name="Hsu J.L."/>
            <person name="Li C.Y."/>
            <person name="Wang Z.W."/>
            <person name="Zhao X."/>
            <person name="Zhong W.Y."/>
            <person name="Ma X.K."/>
            <person name="Ma L."/>
            <person name="Huang J."/>
            <person name="Chen G.Z."/>
            <person name="Huang M.Z."/>
            <person name="Huang L."/>
            <person name="Peng D.H."/>
            <person name="Luo Y.B."/>
            <person name="Zou S.Q."/>
            <person name="Chen S.P."/>
            <person name="Lan S."/>
            <person name="Tsai W.C."/>
            <person name="Van de Peer Y."/>
            <person name="Liu Z.J."/>
        </authorList>
    </citation>
    <scope>NUCLEOTIDE SEQUENCE [LARGE SCALE GENOMIC DNA]</scope>
    <source>
        <strain evidence="1">Lor288</strain>
    </source>
</reference>
<organism evidence="1 2">
    <name type="scientific">Platanthera guangdongensis</name>
    <dbReference type="NCBI Taxonomy" id="2320717"/>
    <lineage>
        <taxon>Eukaryota</taxon>
        <taxon>Viridiplantae</taxon>
        <taxon>Streptophyta</taxon>
        <taxon>Embryophyta</taxon>
        <taxon>Tracheophyta</taxon>
        <taxon>Spermatophyta</taxon>
        <taxon>Magnoliopsida</taxon>
        <taxon>Liliopsida</taxon>
        <taxon>Asparagales</taxon>
        <taxon>Orchidaceae</taxon>
        <taxon>Orchidoideae</taxon>
        <taxon>Orchideae</taxon>
        <taxon>Orchidinae</taxon>
        <taxon>Platanthera</taxon>
    </lineage>
</organism>
<dbReference type="Proteomes" id="UP001412067">
    <property type="component" value="Unassembled WGS sequence"/>
</dbReference>
<sequence>MGNYLLQFREDSVVRKNVFFDKHRTWILYEPMDCDKSLVLAMNSSFITSSFPYPSPLFDLTHQMPLSSHLSVRY</sequence>
<evidence type="ECO:0000313" key="2">
    <source>
        <dbReference type="Proteomes" id="UP001412067"/>
    </source>
</evidence>
<evidence type="ECO:0000313" key="1">
    <source>
        <dbReference type="EMBL" id="KAK8966219.1"/>
    </source>
</evidence>
<dbReference type="EMBL" id="JBBWWR010000005">
    <property type="protein sequence ID" value="KAK8966219.1"/>
    <property type="molecule type" value="Genomic_DNA"/>
</dbReference>
<proteinExistence type="predicted"/>
<name>A0ABR2MR97_9ASPA</name>
<gene>
    <name evidence="1" type="primary">ND2</name>
    <name evidence="1" type="ORF">KSP40_PGU001777</name>
</gene>
<protein>
    <submittedName>
        <fullName evidence="1">NADH-ubiquinone oxidoreductase chain 2</fullName>
    </submittedName>
</protein>
<comment type="caution">
    <text evidence="1">The sequence shown here is derived from an EMBL/GenBank/DDBJ whole genome shotgun (WGS) entry which is preliminary data.</text>
</comment>
<accession>A0ABR2MR97</accession>